<name>A0A7S6W008_9GAMM</name>
<keyword evidence="2" id="KW-1185">Reference proteome</keyword>
<dbReference type="EMBL" id="CP048659">
    <property type="protein sequence ID" value="QOW47973.1"/>
    <property type="molecule type" value="Genomic_DNA"/>
</dbReference>
<reference evidence="1 2" key="1">
    <citation type="submission" date="2020-02" db="EMBL/GenBank/DDBJ databases">
        <title>Tigecycline-resistant Acinetobacter species from pigs and migratory birds.</title>
        <authorList>
            <person name="Chen C."/>
            <person name="Sun J."/>
            <person name="Liao X.-P."/>
            <person name="Liu Y.-H."/>
        </authorList>
    </citation>
    <scope>NUCLEOTIDE SEQUENCE [LARGE SCALE GENOMIC DNA]</scope>
    <source>
        <strain evidence="1 2">YH12207_T</strain>
    </source>
</reference>
<dbReference type="AlphaFoldDB" id="A0A7S6W008"/>
<evidence type="ECO:0000313" key="1">
    <source>
        <dbReference type="EMBL" id="QOW47973.1"/>
    </source>
</evidence>
<gene>
    <name evidence="1" type="ORF">G0028_16885</name>
</gene>
<dbReference type="Proteomes" id="UP000593966">
    <property type="component" value="Chromosome"/>
</dbReference>
<accession>A0A7S6W008</accession>
<sequence>MKLALFDQKWLVWQKGRQQSGYDKLLLAYIPMGIKVDLFLLRFPIGSEIPPHRDIVKAARHFRLNIIIKKSKKGGEFICEKPILNLDRIKLFRSDVYTHSVTKVSGSARYVLSVGWILAA</sequence>
<evidence type="ECO:0000313" key="2">
    <source>
        <dbReference type="Proteomes" id="UP000593966"/>
    </source>
</evidence>
<proteinExistence type="predicted"/>
<organism evidence="1 2">
    <name type="scientific">Acinetobacter piscicola</name>
    <dbReference type="NCBI Taxonomy" id="2006115"/>
    <lineage>
        <taxon>Bacteria</taxon>
        <taxon>Pseudomonadati</taxon>
        <taxon>Pseudomonadota</taxon>
        <taxon>Gammaproteobacteria</taxon>
        <taxon>Moraxellales</taxon>
        <taxon>Moraxellaceae</taxon>
        <taxon>Acinetobacter</taxon>
    </lineage>
</organism>
<protein>
    <submittedName>
        <fullName evidence="1">2OG-Fe(II) oxygenase</fullName>
    </submittedName>
</protein>